<name>A0A0B7A9D0_9EUPU</name>
<dbReference type="GO" id="GO:0005778">
    <property type="term" value="C:peroxisomal membrane"/>
    <property type="evidence" value="ECO:0007669"/>
    <property type="project" value="TreeGrafter"/>
</dbReference>
<evidence type="ECO:0000256" key="2">
    <source>
        <dbReference type="ARBA" id="ARBA00029688"/>
    </source>
</evidence>
<dbReference type="EMBL" id="HACG01030412">
    <property type="protein sequence ID" value="CEK77277.1"/>
    <property type="molecule type" value="Transcribed_RNA"/>
</dbReference>
<dbReference type="InterPro" id="IPR038322">
    <property type="entry name" value="Pex19_C_sf"/>
</dbReference>
<dbReference type="InterPro" id="IPR006708">
    <property type="entry name" value="Pex19"/>
</dbReference>
<evidence type="ECO:0000313" key="4">
    <source>
        <dbReference type="EMBL" id="CEK77277.1"/>
    </source>
</evidence>
<reference evidence="4" key="1">
    <citation type="submission" date="2014-12" db="EMBL/GenBank/DDBJ databases">
        <title>Insight into the proteome of Arion vulgaris.</title>
        <authorList>
            <person name="Aradska J."/>
            <person name="Bulat T."/>
            <person name="Smidak R."/>
            <person name="Sarate P."/>
            <person name="Gangsoo J."/>
            <person name="Sialana F."/>
            <person name="Bilban M."/>
            <person name="Lubec G."/>
        </authorList>
    </citation>
    <scope>NUCLEOTIDE SEQUENCE</scope>
    <source>
        <tissue evidence="4">Skin</tissue>
    </source>
</reference>
<dbReference type="Pfam" id="PF04614">
    <property type="entry name" value="Pex19"/>
    <property type="match status" value="1"/>
</dbReference>
<feature type="compositionally biased region" description="Polar residues" evidence="3">
    <location>
        <begin position="10"/>
        <end position="25"/>
    </location>
</feature>
<feature type="non-terminal residue" evidence="4">
    <location>
        <position position="1"/>
    </location>
</feature>
<dbReference type="AlphaFoldDB" id="A0A0B7A9D0"/>
<gene>
    <name evidence="4" type="primary">ORF103828</name>
</gene>
<accession>A0A0B7A9D0</accession>
<feature type="region of interest" description="Disordered" evidence="3">
    <location>
        <begin position="1"/>
        <end position="27"/>
    </location>
</feature>
<dbReference type="GO" id="GO:0033328">
    <property type="term" value="F:peroxisome membrane targeting sequence binding"/>
    <property type="evidence" value="ECO:0007669"/>
    <property type="project" value="TreeGrafter"/>
</dbReference>
<sequence>FSMASKGDNVKSNADRSSSVDNSSAVDPELDAILDSALEDFDKVKEQSHKVPGGDAVSGVASDAVRDSKASQAHETSKPEDGAVPEDASYDFLADAMGKQFEETFSSLLKDPNLKKQFEELADSAEQAASTNNAAAFAETVEKALSGLNLNAENLQGDSNQQELWEQLAESFGAEASGEGGGVVEGLGTMSEMFQTMVKQLLSKELLYQPLKEVSDKYKEYLEKNQTVLESDKLTTYHSQLEIIDKIVEHLDGDSEHHSAEEKNARFEVLLDLLQKMHELGTPPTEVVGEGNMMMPNLGDLGGLGQFPGMGGMSGIQDPSQCVLM</sequence>
<comment type="similarity">
    <text evidence="1">Belongs to the peroxin-19 family.</text>
</comment>
<proteinExistence type="inferred from homology"/>
<feature type="region of interest" description="Disordered" evidence="3">
    <location>
        <begin position="44"/>
        <end position="86"/>
    </location>
</feature>
<evidence type="ECO:0000256" key="3">
    <source>
        <dbReference type="SAM" id="MobiDB-lite"/>
    </source>
</evidence>
<evidence type="ECO:0000256" key="1">
    <source>
        <dbReference type="ARBA" id="ARBA00006326"/>
    </source>
</evidence>
<dbReference type="Gene3D" id="1.20.120.900">
    <property type="entry name" value="Pex19, mPTS binding domain"/>
    <property type="match status" value="1"/>
</dbReference>
<dbReference type="GO" id="GO:0045046">
    <property type="term" value="P:protein import into peroxisome membrane"/>
    <property type="evidence" value="ECO:0007669"/>
    <property type="project" value="TreeGrafter"/>
</dbReference>
<dbReference type="PANTHER" id="PTHR12774">
    <property type="entry name" value="PEROXISOMAL BIOGENESIS FACTOR 19"/>
    <property type="match status" value="1"/>
</dbReference>
<organism evidence="4">
    <name type="scientific">Arion vulgaris</name>
    <dbReference type="NCBI Taxonomy" id="1028688"/>
    <lineage>
        <taxon>Eukaryota</taxon>
        <taxon>Metazoa</taxon>
        <taxon>Spiralia</taxon>
        <taxon>Lophotrochozoa</taxon>
        <taxon>Mollusca</taxon>
        <taxon>Gastropoda</taxon>
        <taxon>Heterobranchia</taxon>
        <taxon>Euthyneura</taxon>
        <taxon>Panpulmonata</taxon>
        <taxon>Eupulmonata</taxon>
        <taxon>Stylommatophora</taxon>
        <taxon>Helicina</taxon>
        <taxon>Arionoidea</taxon>
        <taxon>Arionidae</taxon>
        <taxon>Arion</taxon>
    </lineage>
</organism>
<protein>
    <recommendedName>
        <fullName evidence="2">Peroxin-19</fullName>
    </recommendedName>
</protein>
<dbReference type="PANTHER" id="PTHR12774:SF2">
    <property type="entry name" value="PEROXISOMAL BIOGENESIS FACTOR 19"/>
    <property type="match status" value="1"/>
</dbReference>